<evidence type="ECO:0000259" key="7">
    <source>
        <dbReference type="PROSITE" id="PS50893"/>
    </source>
</evidence>
<feature type="compositionally biased region" description="Acidic residues" evidence="6">
    <location>
        <begin position="113"/>
        <end position="131"/>
    </location>
</feature>
<gene>
    <name evidence="8" type="ORF">GCM10009846_09890</name>
</gene>
<dbReference type="InterPro" id="IPR003439">
    <property type="entry name" value="ABC_transporter-like_ATP-bd"/>
</dbReference>
<keyword evidence="3" id="KW-0547">Nucleotide-binding</keyword>
<dbReference type="PANTHER" id="PTHR42711">
    <property type="entry name" value="ABC TRANSPORTER ATP-BINDING PROTEIN"/>
    <property type="match status" value="1"/>
</dbReference>
<evidence type="ECO:0000313" key="9">
    <source>
        <dbReference type="Proteomes" id="UP001501599"/>
    </source>
</evidence>
<dbReference type="Gene3D" id="3.40.50.300">
    <property type="entry name" value="P-loop containing nucleotide triphosphate hydrolases"/>
    <property type="match status" value="1"/>
</dbReference>
<name>A0ABP5MGN8_9MICO</name>
<comment type="caution">
    <text evidence="8">The sequence shown here is derived from an EMBL/GenBank/DDBJ whole genome shotgun (WGS) entry which is preliminary data.</text>
</comment>
<dbReference type="Proteomes" id="UP001501599">
    <property type="component" value="Unassembled WGS sequence"/>
</dbReference>
<reference evidence="9" key="1">
    <citation type="journal article" date="2019" name="Int. J. Syst. Evol. Microbiol.">
        <title>The Global Catalogue of Microorganisms (GCM) 10K type strain sequencing project: providing services to taxonomists for standard genome sequencing and annotation.</title>
        <authorList>
            <consortium name="The Broad Institute Genomics Platform"/>
            <consortium name="The Broad Institute Genome Sequencing Center for Infectious Disease"/>
            <person name="Wu L."/>
            <person name="Ma J."/>
        </authorList>
    </citation>
    <scope>NUCLEOTIDE SEQUENCE [LARGE SCALE GENOMIC DNA]</scope>
    <source>
        <strain evidence="9">JCM 16026</strain>
    </source>
</reference>
<evidence type="ECO:0000256" key="5">
    <source>
        <dbReference type="ARBA" id="ARBA00023251"/>
    </source>
</evidence>
<feature type="compositionally biased region" description="Low complexity" evidence="6">
    <location>
        <begin position="145"/>
        <end position="170"/>
    </location>
</feature>
<sequence>MGAGDQRRPFAELSPEEQAARRREAARKAAATRARNRARQAAEAKAQAVPAPVEQVPVEQVPVEQVPVEPVPVEQVPVEQVPVEQVPVEQVPVEPEPVEEPARFTEAAPEPEPTIEPEPESITEPEPEPIVEPEPLDRAMPEPQPESQAQPESTAVGEAVAPSAPAVSEPILPEPTDADEPVEVVIVQSDPDARSTIARREPATDDARDDLRDDLDASPSRTPGTTASTTDGAPAVVLSLDGVTRRFGATVAIDDVHLVVRAGECHGVVGPNGAGKSTTLSIAAGLMRPTSGSVEVHGQDVRARGVQAQLGVVPDRMRLFDRLTGRQLLVHAALLRRVPRKDAITRAATLLERFELTADADRLVADYSIGMQQLVGIAAALIHAPRVVVLDEPFESIDPVSTDVILSVLGDLRRRGGAVVLTSHDMRLVERACDHVVVLQDGVVRASGSVDDVRDGLSLEDRFARIVGASPAQELPWLSPSRD</sequence>
<feature type="compositionally biased region" description="Basic and acidic residues" evidence="6">
    <location>
        <begin position="18"/>
        <end position="27"/>
    </location>
</feature>
<organism evidence="8 9">
    <name type="scientific">Agrococcus versicolor</name>
    <dbReference type="NCBI Taxonomy" id="501482"/>
    <lineage>
        <taxon>Bacteria</taxon>
        <taxon>Bacillati</taxon>
        <taxon>Actinomycetota</taxon>
        <taxon>Actinomycetes</taxon>
        <taxon>Micrococcales</taxon>
        <taxon>Microbacteriaceae</taxon>
        <taxon>Agrococcus</taxon>
    </lineage>
</organism>
<feature type="compositionally biased region" description="Basic and acidic residues" evidence="6">
    <location>
        <begin position="198"/>
        <end position="215"/>
    </location>
</feature>
<dbReference type="InterPro" id="IPR027417">
    <property type="entry name" value="P-loop_NTPase"/>
</dbReference>
<dbReference type="SMART" id="SM00382">
    <property type="entry name" value="AAA"/>
    <property type="match status" value="1"/>
</dbReference>
<keyword evidence="4" id="KW-0067">ATP-binding</keyword>
<protein>
    <recommendedName>
        <fullName evidence="7">ABC transporter domain-containing protein</fullName>
    </recommendedName>
</protein>
<feature type="domain" description="ABC transporter" evidence="7">
    <location>
        <begin position="238"/>
        <end position="466"/>
    </location>
</feature>
<evidence type="ECO:0000256" key="1">
    <source>
        <dbReference type="ARBA" id="ARBA00004202"/>
    </source>
</evidence>
<keyword evidence="2" id="KW-0813">Transport</keyword>
<feature type="region of interest" description="Disordered" evidence="6">
    <location>
        <begin position="1"/>
        <end position="55"/>
    </location>
</feature>
<feature type="compositionally biased region" description="Polar residues" evidence="6">
    <location>
        <begin position="219"/>
        <end position="231"/>
    </location>
</feature>
<evidence type="ECO:0000256" key="6">
    <source>
        <dbReference type="SAM" id="MobiDB-lite"/>
    </source>
</evidence>
<accession>A0ABP5MGN8</accession>
<keyword evidence="9" id="KW-1185">Reference proteome</keyword>
<evidence type="ECO:0000256" key="3">
    <source>
        <dbReference type="ARBA" id="ARBA00022741"/>
    </source>
</evidence>
<comment type="subcellular location">
    <subcellularLocation>
        <location evidence="1">Cell membrane</location>
        <topology evidence="1">Peripheral membrane protein</topology>
    </subcellularLocation>
</comment>
<feature type="compositionally biased region" description="Basic and acidic residues" evidence="6">
    <location>
        <begin position="1"/>
        <end position="10"/>
    </location>
</feature>
<evidence type="ECO:0000313" key="8">
    <source>
        <dbReference type="EMBL" id="GAA2172338.1"/>
    </source>
</evidence>
<dbReference type="PANTHER" id="PTHR42711:SF19">
    <property type="entry name" value="DOXORUBICIN RESISTANCE ATP-BINDING PROTEIN DRRA"/>
    <property type="match status" value="1"/>
</dbReference>
<proteinExistence type="predicted"/>
<dbReference type="PROSITE" id="PS50893">
    <property type="entry name" value="ABC_TRANSPORTER_2"/>
    <property type="match status" value="1"/>
</dbReference>
<dbReference type="EMBL" id="BAAAQT010000005">
    <property type="protein sequence ID" value="GAA2172338.1"/>
    <property type="molecule type" value="Genomic_DNA"/>
</dbReference>
<dbReference type="Pfam" id="PF00005">
    <property type="entry name" value="ABC_tran"/>
    <property type="match status" value="1"/>
</dbReference>
<dbReference type="SUPFAM" id="SSF52540">
    <property type="entry name" value="P-loop containing nucleoside triphosphate hydrolases"/>
    <property type="match status" value="1"/>
</dbReference>
<dbReference type="InterPro" id="IPR003593">
    <property type="entry name" value="AAA+_ATPase"/>
</dbReference>
<keyword evidence="5" id="KW-0046">Antibiotic resistance</keyword>
<evidence type="ECO:0000256" key="2">
    <source>
        <dbReference type="ARBA" id="ARBA00022448"/>
    </source>
</evidence>
<feature type="compositionally biased region" description="Low complexity" evidence="6">
    <location>
        <begin position="28"/>
        <end position="55"/>
    </location>
</feature>
<dbReference type="CDD" id="cd03230">
    <property type="entry name" value="ABC_DR_subfamily_A"/>
    <property type="match status" value="1"/>
</dbReference>
<feature type="region of interest" description="Disordered" evidence="6">
    <location>
        <begin position="85"/>
        <end position="232"/>
    </location>
</feature>
<evidence type="ECO:0000256" key="4">
    <source>
        <dbReference type="ARBA" id="ARBA00022840"/>
    </source>
</evidence>
<dbReference type="InterPro" id="IPR050763">
    <property type="entry name" value="ABC_transporter_ATP-binding"/>
</dbReference>